<proteinExistence type="predicted"/>
<protein>
    <submittedName>
        <fullName evidence="2">Peptidase S1/S6, chymotrypsin/Hap, active site protein</fullName>
    </submittedName>
</protein>
<feature type="signal peptide" evidence="1">
    <location>
        <begin position="1"/>
        <end position="16"/>
    </location>
</feature>
<keyword evidence="3" id="KW-1185">Reference proteome</keyword>
<dbReference type="GO" id="GO:0004252">
    <property type="term" value="F:serine-type endopeptidase activity"/>
    <property type="evidence" value="ECO:0007669"/>
    <property type="project" value="InterPro"/>
</dbReference>
<dbReference type="OrthoDB" id="10037376at2759"/>
<organism evidence="2 3">
    <name type="scientific">Cordyceps javanica</name>
    <dbReference type="NCBI Taxonomy" id="43265"/>
    <lineage>
        <taxon>Eukaryota</taxon>
        <taxon>Fungi</taxon>
        <taxon>Dikarya</taxon>
        <taxon>Ascomycota</taxon>
        <taxon>Pezizomycotina</taxon>
        <taxon>Sordariomycetes</taxon>
        <taxon>Hypocreomycetidae</taxon>
        <taxon>Hypocreales</taxon>
        <taxon>Cordycipitaceae</taxon>
        <taxon>Cordyceps</taxon>
    </lineage>
</organism>
<evidence type="ECO:0000313" key="2">
    <source>
        <dbReference type="EMBL" id="TQV96589.1"/>
    </source>
</evidence>
<sequence length="337" mass="36138">MHRLAACLVAAAVATAAPAATETIVEHLYTNTTVEDQRIRSYWTPERIETLHDDPLLPASFPLPFEERPYGNEFGDTQSIVRTVGRILSTVFLTNGTAQDGSCTGTLLNSRNGAVVVTAGHCIFGAPSGVNGTWLTNLLFIPGFRDGSGVANFTVNRGYISSHWEASPGFEGEIHDRAFLVLNPDPASNSDAESVLGTGRRIKFTDAAPEQPYKRRWLFGYPRSDGAGAQDHLRYGTPAFTGRRLATCNGTPGLFGPDPSMLQVACYMSGGASGGPIMEDFDANTGKGSIVAVNTFTGSIYDEYKQKMVLAMVGTPVTNSFSKKLFSLAESIIPVLV</sequence>
<dbReference type="Proteomes" id="UP000315783">
    <property type="component" value="Unassembled WGS sequence"/>
</dbReference>
<evidence type="ECO:0000256" key="1">
    <source>
        <dbReference type="SAM" id="SignalP"/>
    </source>
</evidence>
<dbReference type="InterPro" id="IPR043504">
    <property type="entry name" value="Peptidase_S1_PA_chymotrypsin"/>
</dbReference>
<dbReference type="InterPro" id="IPR009003">
    <property type="entry name" value="Peptidase_S1_PA"/>
</dbReference>
<feature type="chain" id="PRO_5022164954" evidence="1">
    <location>
        <begin position="17"/>
        <end position="337"/>
    </location>
</feature>
<dbReference type="GO" id="GO:0006508">
    <property type="term" value="P:proteolysis"/>
    <property type="evidence" value="ECO:0007669"/>
    <property type="project" value="InterPro"/>
</dbReference>
<dbReference type="InterPro" id="IPR018114">
    <property type="entry name" value="TRYPSIN_HIS"/>
</dbReference>
<reference evidence="2 3" key="1">
    <citation type="journal article" date="2019" name="Appl. Microbiol. Biotechnol.">
        <title>Genome sequence of Isaria javanica and comparative genome analysis insights into family S53 peptidase evolution in fungal entomopathogens.</title>
        <authorList>
            <person name="Lin R."/>
            <person name="Zhang X."/>
            <person name="Xin B."/>
            <person name="Zou M."/>
            <person name="Gao Y."/>
            <person name="Qin F."/>
            <person name="Hu Q."/>
            <person name="Xie B."/>
            <person name="Cheng X."/>
        </authorList>
    </citation>
    <scope>NUCLEOTIDE SEQUENCE [LARGE SCALE GENOMIC DNA]</scope>
    <source>
        <strain evidence="2 3">IJ1G</strain>
    </source>
</reference>
<comment type="caution">
    <text evidence="2">The sequence shown here is derived from an EMBL/GenBank/DDBJ whole genome shotgun (WGS) entry which is preliminary data.</text>
</comment>
<evidence type="ECO:0000313" key="3">
    <source>
        <dbReference type="Proteomes" id="UP000315783"/>
    </source>
</evidence>
<dbReference type="AlphaFoldDB" id="A0A545V4F0"/>
<accession>A0A545V4F0</accession>
<dbReference type="PROSITE" id="PS00134">
    <property type="entry name" value="TRYPSIN_HIS"/>
    <property type="match status" value="1"/>
</dbReference>
<dbReference type="Gene3D" id="2.40.10.10">
    <property type="entry name" value="Trypsin-like serine proteases"/>
    <property type="match status" value="2"/>
</dbReference>
<name>A0A545V4F0_9HYPO</name>
<dbReference type="SUPFAM" id="SSF50494">
    <property type="entry name" value="Trypsin-like serine proteases"/>
    <property type="match status" value="1"/>
</dbReference>
<gene>
    <name evidence="2" type="ORF">IF1G_05172</name>
</gene>
<dbReference type="EMBL" id="SPUK01000006">
    <property type="protein sequence ID" value="TQV96589.1"/>
    <property type="molecule type" value="Genomic_DNA"/>
</dbReference>
<keyword evidence="1" id="KW-0732">Signal</keyword>